<proteinExistence type="predicted"/>
<reference evidence="1" key="1">
    <citation type="journal article" date="2022" name="bioRxiv">
        <title>Sequencing and chromosome-scale assembly of the giantPleurodeles waltlgenome.</title>
        <authorList>
            <person name="Brown T."/>
            <person name="Elewa A."/>
            <person name="Iarovenko S."/>
            <person name="Subramanian E."/>
            <person name="Araus A.J."/>
            <person name="Petzold A."/>
            <person name="Susuki M."/>
            <person name="Suzuki K.-i.T."/>
            <person name="Hayashi T."/>
            <person name="Toyoda A."/>
            <person name="Oliveira C."/>
            <person name="Osipova E."/>
            <person name="Leigh N.D."/>
            <person name="Simon A."/>
            <person name="Yun M.H."/>
        </authorList>
    </citation>
    <scope>NUCLEOTIDE SEQUENCE</scope>
    <source>
        <strain evidence="1">20211129_DDA</strain>
        <tissue evidence="1">Liver</tissue>
    </source>
</reference>
<name>A0AAV7SCC5_PLEWA</name>
<accession>A0AAV7SCC5</accession>
<dbReference type="Proteomes" id="UP001066276">
    <property type="component" value="Chromosome 4_2"/>
</dbReference>
<keyword evidence="2" id="KW-1185">Reference proteome</keyword>
<gene>
    <name evidence="1" type="ORF">NDU88_002234</name>
</gene>
<dbReference type="AlphaFoldDB" id="A0AAV7SCC5"/>
<organism evidence="1 2">
    <name type="scientific">Pleurodeles waltl</name>
    <name type="common">Iberian ribbed newt</name>
    <dbReference type="NCBI Taxonomy" id="8319"/>
    <lineage>
        <taxon>Eukaryota</taxon>
        <taxon>Metazoa</taxon>
        <taxon>Chordata</taxon>
        <taxon>Craniata</taxon>
        <taxon>Vertebrata</taxon>
        <taxon>Euteleostomi</taxon>
        <taxon>Amphibia</taxon>
        <taxon>Batrachia</taxon>
        <taxon>Caudata</taxon>
        <taxon>Salamandroidea</taxon>
        <taxon>Salamandridae</taxon>
        <taxon>Pleurodelinae</taxon>
        <taxon>Pleurodeles</taxon>
    </lineage>
</organism>
<protein>
    <submittedName>
        <fullName evidence="1">Uncharacterized protein</fullName>
    </submittedName>
</protein>
<sequence>MVAHSTKKDATLKHLLAKATSKKLELLKHMASAEHSTPTTSGAITEQEEALALVTPLFMEELIGDTAALREEAATYIKDKNKNVVELGQCSSC</sequence>
<evidence type="ECO:0000313" key="2">
    <source>
        <dbReference type="Proteomes" id="UP001066276"/>
    </source>
</evidence>
<comment type="caution">
    <text evidence="1">The sequence shown here is derived from an EMBL/GenBank/DDBJ whole genome shotgun (WGS) entry which is preliminary data.</text>
</comment>
<dbReference type="EMBL" id="JANPWB010000008">
    <property type="protein sequence ID" value="KAJ1161753.1"/>
    <property type="molecule type" value="Genomic_DNA"/>
</dbReference>
<evidence type="ECO:0000313" key="1">
    <source>
        <dbReference type="EMBL" id="KAJ1161753.1"/>
    </source>
</evidence>